<comment type="similarity">
    <text evidence="1">Belongs to the ATP-dependent AMP-binding enzyme family.</text>
</comment>
<protein>
    <submittedName>
        <fullName evidence="5">AMP-binding protein</fullName>
    </submittedName>
</protein>
<comment type="caution">
    <text evidence="5">The sequence shown here is derived from an EMBL/GenBank/DDBJ whole genome shotgun (WGS) entry which is preliminary data.</text>
</comment>
<evidence type="ECO:0000259" key="4">
    <source>
        <dbReference type="Pfam" id="PF13193"/>
    </source>
</evidence>
<evidence type="ECO:0000256" key="2">
    <source>
        <dbReference type="ARBA" id="ARBA00022598"/>
    </source>
</evidence>
<dbReference type="Gene3D" id="3.30.300.30">
    <property type="match status" value="1"/>
</dbReference>
<dbReference type="Pfam" id="PF00501">
    <property type="entry name" value="AMP-binding"/>
    <property type="match status" value="1"/>
</dbReference>
<name>A0ABU9CHV7_9BURK</name>
<organism evidence="5 6">
    <name type="scientific">Pseudaquabacterium inlustre</name>
    <dbReference type="NCBI Taxonomy" id="2984192"/>
    <lineage>
        <taxon>Bacteria</taxon>
        <taxon>Pseudomonadati</taxon>
        <taxon>Pseudomonadota</taxon>
        <taxon>Betaproteobacteria</taxon>
        <taxon>Burkholderiales</taxon>
        <taxon>Sphaerotilaceae</taxon>
        <taxon>Pseudaquabacterium</taxon>
    </lineage>
</organism>
<dbReference type="InterPro" id="IPR000873">
    <property type="entry name" value="AMP-dep_synth/lig_dom"/>
</dbReference>
<dbReference type="PANTHER" id="PTHR43201:SF5">
    <property type="entry name" value="MEDIUM-CHAIN ACYL-COA LIGASE ACSF2, MITOCHONDRIAL"/>
    <property type="match status" value="1"/>
</dbReference>
<keyword evidence="6" id="KW-1185">Reference proteome</keyword>
<dbReference type="Proteomes" id="UP001365405">
    <property type="component" value="Unassembled WGS sequence"/>
</dbReference>
<evidence type="ECO:0000259" key="3">
    <source>
        <dbReference type="Pfam" id="PF00501"/>
    </source>
</evidence>
<dbReference type="Gene3D" id="3.40.50.12780">
    <property type="entry name" value="N-terminal domain of ligase-like"/>
    <property type="match status" value="1"/>
</dbReference>
<feature type="domain" description="AMP-dependent synthetase/ligase" evidence="3">
    <location>
        <begin position="26"/>
        <end position="395"/>
    </location>
</feature>
<dbReference type="InterPro" id="IPR042099">
    <property type="entry name" value="ANL_N_sf"/>
</dbReference>
<dbReference type="InterPro" id="IPR045851">
    <property type="entry name" value="AMP-bd_C_sf"/>
</dbReference>
<dbReference type="SUPFAM" id="SSF56801">
    <property type="entry name" value="Acetyl-CoA synthetase-like"/>
    <property type="match status" value="1"/>
</dbReference>
<sequence length="541" mass="58033">MPTPPPALAAHDLHPFNGMDVPTLLAQRAATRPEHPFIVWEPFTDEGASPGDTWTYARFHDEAGRIAAGLARRGVLAGQRVLIHLDNGPEALLAWYACAWLGAVAVTTNARAADDELAYYAEHCGAVAAITQPRFAERVAAQCRGIRWMVVTATDNGQPPAQPVEPGQRFDTLLAAERAPRRAPDPLAPCSVQYTSGTTSRPKAVLWTHANALWGARINAVHEDLRPTDVHLVHLPLFHTNAQAYSVLAALWAGATAVVLPKFSASRFWPLSLKHGCTWVSMIPFCIKALMAHPVPPAHRYRLWGAGACALPSDAHFRVHTLGWWGMTETISHGIVSSPSVPSPSLAIGRPAPEYGIAIVEDDEVPHAQARAVTPGGSGQLLVRGIRGLSLFQEYLGNAAATAASYTADGWFRTGDRVDLLADGSIRFGDRTKDMLKVGGENVAASEIERVIAAVPGVHECAVVAQRHRMLDEVPVAFVIPTGQVPADVLRGAIAAACGQQLADFKRPHAVRLVDAMPRSTLEKVAKAQLRVMLEAEGPAG</sequence>
<dbReference type="InterPro" id="IPR025110">
    <property type="entry name" value="AMP-bd_C"/>
</dbReference>
<keyword evidence="2" id="KW-0436">Ligase</keyword>
<dbReference type="RefSeq" id="WP_341411111.1">
    <property type="nucleotide sequence ID" value="NZ_JBBUTH010000007.1"/>
</dbReference>
<dbReference type="Pfam" id="PF13193">
    <property type="entry name" value="AMP-binding_C"/>
    <property type="match status" value="1"/>
</dbReference>
<dbReference type="PANTHER" id="PTHR43201">
    <property type="entry name" value="ACYL-COA SYNTHETASE"/>
    <property type="match status" value="1"/>
</dbReference>
<gene>
    <name evidence="5" type="ORF">AACH10_14340</name>
</gene>
<dbReference type="PROSITE" id="PS00455">
    <property type="entry name" value="AMP_BINDING"/>
    <property type="match status" value="1"/>
</dbReference>
<evidence type="ECO:0000313" key="5">
    <source>
        <dbReference type="EMBL" id="MEK8051428.1"/>
    </source>
</evidence>
<dbReference type="InterPro" id="IPR020845">
    <property type="entry name" value="AMP-binding_CS"/>
</dbReference>
<proteinExistence type="inferred from homology"/>
<evidence type="ECO:0000256" key="1">
    <source>
        <dbReference type="ARBA" id="ARBA00006432"/>
    </source>
</evidence>
<reference evidence="5 6" key="1">
    <citation type="submission" date="2024-04" db="EMBL/GenBank/DDBJ databases">
        <title>Novel species of the genus Ideonella isolated from streams.</title>
        <authorList>
            <person name="Lu H."/>
        </authorList>
    </citation>
    <scope>NUCLEOTIDE SEQUENCE [LARGE SCALE GENOMIC DNA]</scope>
    <source>
        <strain evidence="5 6">DXS22W</strain>
    </source>
</reference>
<dbReference type="EMBL" id="JBBUTH010000007">
    <property type="protein sequence ID" value="MEK8051428.1"/>
    <property type="molecule type" value="Genomic_DNA"/>
</dbReference>
<evidence type="ECO:0000313" key="6">
    <source>
        <dbReference type="Proteomes" id="UP001365405"/>
    </source>
</evidence>
<accession>A0ABU9CHV7</accession>
<feature type="domain" description="AMP-binding enzyme C-terminal" evidence="4">
    <location>
        <begin position="447"/>
        <end position="521"/>
    </location>
</feature>